<sequence>MRDLYAKAAALTVPLVGNITDEQLAGPTPCAEFDVRALLNHLYEVVVAFQRTARFEPMDFDDSREHITGDDWRARFATEVAAVSREWSRPEALEGEGSVPGFPRELLARLPVFDLTVHGWDLARATGQEFRADPALVEAVYEIALGFAETARQAGQVGEPVAVPETAPVIDRLVGLVGRDPAWKP</sequence>
<evidence type="ECO:0000259" key="1">
    <source>
        <dbReference type="Pfam" id="PF11716"/>
    </source>
</evidence>
<dbReference type="InterPro" id="IPR034660">
    <property type="entry name" value="DinB/YfiT-like"/>
</dbReference>
<dbReference type="SUPFAM" id="SSF109854">
    <property type="entry name" value="DinB/YfiT-like putative metalloenzymes"/>
    <property type="match status" value="1"/>
</dbReference>
<dbReference type="STRING" id="446470.Snas_4205"/>
<dbReference type="eggNOG" id="COG1576">
    <property type="taxonomic scope" value="Bacteria"/>
</dbReference>
<name>D3Q2C2_STANL</name>
<gene>
    <name evidence="2" type="ordered locus">Snas_4205</name>
</gene>
<dbReference type="HOGENOM" id="CLU_051661_2_0_11"/>
<dbReference type="NCBIfam" id="TIGR03086">
    <property type="entry name" value="TIGR03086 family metal-binding protein"/>
    <property type="match status" value="1"/>
</dbReference>
<accession>D3Q2C2</accession>
<keyword evidence="3" id="KW-1185">Reference proteome</keyword>
<dbReference type="Pfam" id="PF11716">
    <property type="entry name" value="MDMPI_N"/>
    <property type="match status" value="1"/>
</dbReference>
<dbReference type="NCBIfam" id="TIGR03083">
    <property type="entry name" value="maleylpyruvate isomerase family mycothiol-dependent enzyme"/>
    <property type="match status" value="1"/>
</dbReference>
<dbReference type="AlphaFoldDB" id="D3Q2C2"/>
<evidence type="ECO:0000313" key="3">
    <source>
        <dbReference type="Proteomes" id="UP000000844"/>
    </source>
</evidence>
<evidence type="ECO:0000313" key="2">
    <source>
        <dbReference type="EMBL" id="ADD43855.1"/>
    </source>
</evidence>
<reference evidence="2 3" key="1">
    <citation type="journal article" date="2009" name="Stand. Genomic Sci.">
        <title>Complete genome sequence of Stackebrandtia nassauensis type strain (LLR-40K-21).</title>
        <authorList>
            <person name="Munk C."/>
            <person name="Lapidus A."/>
            <person name="Copeland A."/>
            <person name="Jando M."/>
            <person name="Mayilraj S."/>
            <person name="Glavina Del Rio T."/>
            <person name="Nolan M."/>
            <person name="Chen F."/>
            <person name="Lucas S."/>
            <person name="Tice H."/>
            <person name="Cheng J.F."/>
            <person name="Han C."/>
            <person name="Detter J.C."/>
            <person name="Bruce D."/>
            <person name="Goodwin L."/>
            <person name="Chain P."/>
            <person name="Pitluck S."/>
            <person name="Goker M."/>
            <person name="Ovchinikova G."/>
            <person name="Pati A."/>
            <person name="Ivanova N."/>
            <person name="Mavromatis K."/>
            <person name="Chen A."/>
            <person name="Palaniappan K."/>
            <person name="Land M."/>
            <person name="Hauser L."/>
            <person name="Chang Y.J."/>
            <person name="Jeffries C.D."/>
            <person name="Bristow J."/>
            <person name="Eisen J.A."/>
            <person name="Markowitz V."/>
            <person name="Hugenholtz P."/>
            <person name="Kyrpides N.C."/>
            <person name="Klenk H.P."/>
        </authorList>
    </citation>
    <scope>NUCLEOTIDE SEQUENCE [LARGE SCALE GENOMIC DNA]</scope>
    <source>
        <strain evidence="3">DSM 44728 / CIP 108903 / NRRL B-16338 / NBRC 102104 / LLR-40K-21</strain>
    </source>
</reference>
<dbReference type="InterPro" id="IPR017517">
    <property type="entry name" value="Maleyloyr_isom"/>
</dbReference>
<dbReference type="EMBL" id="CP001778">
    <property type="protein sequence ID" value="ADD43855.1"/>
    <property type="molecule type" value="Genomic_DNA"/>
</dbReference>
<proteinExistence type="predicted"/>
<organism evidence="2 3">
    <name type="scientific">Stackebrandtia nassauensis (strain DSM 44728 / CIP 108903 / NRRL B-16338 / NBRC 102104 / LLR-40K-21)</name>
    <dbReference type="NCBI Taxonomy" id="446470"/>
    <lineage>
        <taxon>Bacteria</taxon>
        <taxon>Bacillati</taxon>
        <taxon>Actinomycetota</taxon>
        <taxon>Actinomycetes</taxon>
        <taxon>Glycomycetales</taxon>
        <taxon>Glycomycetaceae</taxon>
        <taxon>Stackebrandtia</taxon>
    </lineage>
</organism>
<dbReference type="OrthoDB" id="5185819at2"/>
<protein>
    <recommendedName>
        <fullName evidence="1">Mycothiol-dependent maleylpyruvate isomerase metal-binding domain-containing protein</fullName>
    </recommendedName>
</protein>
<dbReference type="Proteomes" id="UP000000844">
    <property type="component" value="Chromosome"/>
</dbReference>
<dbReference type="InterPro" id="IPR017520">
    <property type="entry name" value="CHP03086"/>
</dbReference>
<feature type="domain" description="Mycothiol-dependent maleylpyruvate isomerase metal-binding" evidence="1">
    <location>
        <begin position="12"/>
        <end position="123"/>
    </location>
</feature>
<dbReference type="Gene3D" id="1.20.120.450">
    <property type="entry name" value="dinb family like domain"/>
    <property type="match status" value="1"/>
</dbReference>
<dbReference type="RefSeq" id="WP_013019426.1">
    <property type="nucleotide sequence ID" value="NC_013947.1"/>
</dbReference>
<dbReference type="InterPro" id="IPR024344">
    <property type="entry name" value="MDMPI_metal-binding"/>
</dbReference>
<dbReference type="GO" id="GO:0046872">
    <property type="term" value="F:metal ion binding"/>
    <property type="evidence" value="ECO:0007669"/>
    <property type="project" value="InterPro"/>
</dbReference>
<dbReference type="KEGG" id="sna:Snas_4205"/>